<dbReference type="Pfam" id="PF09479">
    <property type="entry name" value="Flg_new"/>
    <property type="match status" value="1"/>
</dbReference>
<dbReference type="GO" id="GO:0005085">
    <property type="term" value="F:guanyl-nucleotide exchange factor activity"/>
    <property type="evidence" value="ECO:0007669"/>
    <property type="project" value="TreeGrafter"/>
</dbReference>
<dbReference type="PROSITE" id="PS50012">
    <property type="entry name" value="RCC1_3"/>
    <property type="match status" value="4"/>
</dbReference>
<keyword evidence="4" id="KW-1185">Reference proteome</keyword>
<protein>
    <submittedName>
        <fullName evidence="3">InlB B-repeat-containing protein</fullName>
    </submittedName>
</protein>
<dbReference type="KEGG" id="bhc:JFL75_18900"/>
<proteinExistence type="predicted"/>
<sequence>MKKNHLALFAMAIVLFLTAAFTAACSSPVSSPAEAPGGSGSDGGRPTTPDPVPSYYSITYNGNGNTAGSIPEDEATYESGKDIVTAAETGDLYKVGYRINGWNTSSSGGGIHYDSGSQFTMGDGPVTLYAQWEPVYPVVKAGQNFTLFLKEDRNLYVTGHGLYGRLGLGSEDIQYTPVQVPVSGRVRTFGAGWDSAAAVMEDGRMLAWGNNDYAKLGIGTENGNTSSPKEIASVNGTVSIANGLYHTLFLTGSGELWAVGSRINGSSGDGTAGNPAGSRNSNVNPSFVTDNVASAAAGHDYTMVVKKNGSLWSAGAPGNGRQGSGATQNVVFLAENTSMGMDNAKVFAGTETHTMVLKKDGSLWSTGNNDNRQLGIGSNSANSTSFKPVQEYVNGTDASGGTQDMKDVAEVSLGTIHSMILKNDGTLWAVGSNGDYRLGIQFSDARNAAFKVLDNVAHIAAGDNHTIAVKTDGTVWGAGANRTGQFGNGRDNTGRTWTEITEAQ</sequence>
<evidence type="ECO:0000313" key="4">
    <source>
        <dbReference type="Proteomes" id="UP000595917"/>
    </source>
</evidence>
<dbReference type="PROSITE" id="PS00626">
    <property type="entry name" value="RCC1_2"/>
    <property type="match status" value="1"/>
</dbReference>
<dbReference type="AlphaFoldDB" id="A0A7T8BA43"/>
<dbReference type="PANTHER" id="PTHR45982:SF1">
    <property type="entry name" value="REGULATOR OF CHROMOSOME CONDENSATION"/>
    <property type="match status" value="1"/>
</dbReference>
<accession>A0A7T8BA43</accession>
<name>A0A7T8BA43_9SPIR</name>
<gene>
    <name evidence="3" type="ORF">JFL75_18900</name>
</gene>
<dbReference type="SUPFAM" id="SSF50985">
    <property type="entry name" value="RCC1/BLIP-II"/>
    <property type="match status" value="2"/>
</dbReference>
<organism evidence="3 4">
    <name type="scientific">Breznakiella homolactica</name>
    <dbReference type="NCBI Taxonomy" id="2798577"/>
    <lineage>
        <taxon>Bacteria</taxon>
        <taxon>Pseudomonadati</taxon>
        <taxon>Spirochaetota</taxon>
        <taxon>Spirochaetia</taxon>
        <taxon>Spirochaetales</taxon>
        <taxon>Breznakiellaceae</taxon>
        <taxon>Breznakiella</taxon>
    </lineage>
</organism>
<dbReference type="RefSeq" id="WP_215626281.1">
    <property type="nucleotide sequence ID" value="NZ_CP067089.2"/>
</dbReference>
<reference evidence="3" key="1">
    <citation type="submission" date="2021-01" db="EMBL/GenBank/DDBJ databases">
        <title>Description of Breznakiella homolactica.</title>
        <authorList>
            <person name="Song Y."/>
            <person name="Brune A."/>
        </authorList>
    </citation>
    <scope>NUCLEOTIDE SEQUENCE</scope>
    <source>
        <strain evidence="3">RmG30</strain>
    </source>
</reference>
<evidence type="ECO:0000313" key="3">
    <source>
        <dbReference type="EMBL" id="QQO08976.1"/>
    </source>
</evidence>
<evidence type="ECO:0000256" key="1">
    <source>
        <dbReference type="SAM" id="MobiDB-lite"/>
    </source>
</evidence>
<dbReference type="Proteomes" id="UP000595917">
    <property type="component" value="Chromosome"/>
</dbReference>
<dbReference type="InterPro" id="IPR000408">
    <property type="entry name" value="Reg_chr_condens"/>
</dbReference>
<feature type="chain" id="PRO_5030572442" evidence="2">
    <location>
        <begin position="20"/>
        <end position="504"/>
    </location>
</feature>
<dbReference type="InterPro" id="IPR009091">
    <property type="entry name" value="RCC1/BLIP-II"/>
</dbReference>
<evidence type="ECO:0000256" key="2">
    <source>
        <dbReference type="SAM" id="SignalP"/>
    </source>
</evidence>
<dbReference type="InterPro" id="IPR051553">
    <property type="entry name" value="Ran_GTPase-activating"/>
</dbReference>
<dbReference type="Pfam" id="PF00415">
    <property type="entry name" value="RCC1"/>
    <property type="match status" value="3"/>
</dbReference>
<keyword evidence="2" id="KW-0732">Signal</keyword>
<feature type="region of interest" description="Disordered" evidence="1">
    <location>
        <begin position="30"/>
        <end position="54"/>
    </location>
</feature>
<feature type="signal peptide" evidence="2">
    <location>
        <begin position="1"/>
        <end position="19"/>
    </location>
</feature>
<dbReference type="PRINTS" id="PR00633">
    <property type="entry name" value="RCCNDNSATION"/>
</dbReference>
<dbReference type="PANTHER" id="PTHR45982">
    <property type="entry name" value="REGULATOR OF CHROMOSOME CONDENSATION"/>
    <property type="match status" value="1"/>
</dbReference>
<dbReference type="PROSITE" id="PS51257">
    <property type="entry name" value="PROKAR_LIPOPROTEIN"/>
    <property type="match status" value="1"/>
</dbReference>
<dbReference type="Gene3D" id="2.130.10.30">
    <property type="entry name" value="Regulator of chromosome condensation 1/beta-lactamase-inhibitor protein II"/>
    <property type="match status" value="2"/>
</dbReference>
<dbReference type="GO" id="GO:0005737">
    <property type="term" value="C:cytoplasm"/>
    <property type="evidence" value="ECO:0007669"/>
    <property type="project" value="TreeGrafter"/>
</dbReference>
<dbReference type="EMBL" id="CP067089">
    <property type="protein sequence ID" value="QQO08976.1"/>
    <property type="molecule type" value="Genomic_DNA"/>
</dbReference>
<dbReference type="Pfam" id="PF13540">
    <property type="entry name" value="RCC1_2"/>
    <property type="match status" value="1"/>
</dbReference>
<dbReference type="InterPro" id="IPR013378">
    <property type="entry name" value="InlB-like_B-rpt"/>
</dbReference>